<dbReference type="GO" id="GO:0032259">
    <property type="term" value="P:methylation"/>
    <property type="evidence" value="ECO:0007669"/>
    <property type="project" value="UniProtKB-KW"/>
</dbReference>
<accession>A0ABV8LHD5</accession>
<evidence type="ECO:0000313" key="2">
    <source>
        <dbReference type="Proteomes" id="UP001595816"/>
    </source>
</evidence>
<dbReference type="Proteomes" id="UP001595816">
    <property type="component" value="Unassembled WGS sequence"/>
</dbReference>
<dbReference type="SUPFAM" id="SSF53335">
    <property type="entry name" value="S-adenosyl-L-methionine-dependent methyltransferases"/>
    <property type="match status" value="1"/>
</dbReference>
<keyword evidence="1" id="KW-0808">Transferase</keyword>
<dbReference type="EC" id="2.1.1.64" evidence="1"/>
<keyword evidence="1" id="KW-0489">Methyltransferase</keyword>
<dbReference type="InterPro" id="IPR029063">
    <property type="entry name" value="SAM-dependent_MTases_sf"/>
</dbReference>
<protein>
    <submittedName>
        <fullName evidence="1">Class I SAM-dependent methyltransferase</fullName>
        <ecNumber evidence="1">2.1.1.222</ecNumber>
        <ecNumber evidence="1">2.1.1.64</ecNumber>
    </submittedName>
</protein>
<keyword evidence="2" id="KW-1185">Reference proteome</keyword>
<dbReference type="Gene3D" id="3.40.50.150">
    <property type="entry name" value="Vaccinia Virus protein VP39"/>
    <property type="match status" value="1"/>
</dbReference>
<dbReference type="GO" id="GO:0061542">
    <property type="term" value="F:3-demethylubiquinol 3-O-methyltransferase activity"/>
    <property type="evidence" value="ECO:0007669"/>
    <property type="project" value="UniProtKB-EC"/>
</dbReference>
<dbReference type="RefSeq" id="WP_253758446.1">
    <property type="nucleotide sequence ID" value="NZ_JAMZDZ010000001.1"/>
</dbReference>
<dbReference type="EC" id="2.1.1.222" evidence="1"/>
<proteinExistence type="predicted"/>
<dbReference type="GO" id="GO:0102208">
    <property type="term" value="F:2-polyprenyl-6-hydroxyphenol methylase activity"/>
    <property type="evidence" value="ECO:0007669"/>
    <property type="project" value="UniProtKB-EC"/>
</dbReference>
<dbReference type="EMBL" id="JBHSAY010000005">
    <property type="protein sequence ID" value="MFC4130150.1"/>
    <property type="molecule type" value="Genomic_DNA"/>
</dbReference>
<reference evidence="2" key="1">
    <citation type="journal article" date="2019" name="Int. J. Syst. Evol. Microbiol.">
        <title>The Global Catalogue of Microorganisms (GCM) 10K type strain sequencing project: providing services to taxonomists for standard genome sequencing and annotation.</title>
        <authorList>
            <consortium name="The Broad Institute Genomics Platform"/>
            <consortium name="The Broad Institute Genome Sequencing Center for Infectious Disease"/>
            <person name="Wu L."/>
            <person name="Ma J."/>
        </authorList>
    </citation>
    <scope>NUCLEOTIDE SEQUENCE [LARGE SCALE GENOMIC DNA]</scope>
    <source>
        <strain evidence="2">CGMCC 4.7289</strain>
    </source>
</reference>
<name>A0ABV8LHD5_9ACTN</name>
<sequence length="534" mass="56631">MDAVNLAGEEMLDWMEPPADRPGSAAVLSQAIRDLIPPGGRVLIAGPGDDELIRSLVATGTHVDLLLRGHTDAETAQTAYAGLPVTVHNGSLNMFGRTGYDAVLALGGIARLNTPEHVLSWPDAVAALRRTLRPGGTLAVVVANPFGADRIADPRSGVRASNDDWPTGTASRPVTGLGDALTTLDLADVRTFGLFPGLDAPTAVVERAALTEQLSGLITSAWAWSPDHPVVTDPRRLVRDAIRAGLGCELAPAWLFVGHTGTPTGSAPAATAYADRPVAPDFAVVQVLRADADGWHREPAGEPAQRTKNGFTRSPELLAGRVSAGPMVEDVLLDACGQHDLATVRTLLTRYVAWLRTRDGRIGATLDNVVDTGDGLELFDPSWASTTEPTAETAATRAFLRFAQRLRSGAYENPWPVGVSVERLTITLAATAGLTITLDDVRTAADLDAEIAAALGEPTGESTAPEGQREALATVARLTTALAEAQAQTTFLEELVVKRDRQLADLRRSVTFMIGRVVTGPLSALRKARRRLRR</sequence>
<organism evidence="1 2">
    <name type="scientific">Hamadaea flava</name>
    <dbReference type="NCBI Taxonomy" id="1742688"/>
    <lineage>
        <taxon>Bacteria</taxon>
        <taxon>Bacillati</taxon>
        <taxon>Actinomycetota</taxon>
        <taxon>Actinomycetes</taxon>
        <taxon>Micromonosporales</taxon>
        <taxon>Micromonosporaceae</taxon>
        <taxon>Hamadaea</taxon>
    </lineage>
</organism>
<gene>
    <name evidence="1" type="ORF">ACFOZ4_05965</name>
</gene>
<evidence type="ECO:0000313" key="1">
    <source>
        <dbReference type="EMBL" id="MFC4130150.1"/>
    </source>
</evidence>
<comment type="caution">
    <text evidence="1">The sequence shown here is derived from an EMBL/GenBank/DDBJ whole genome shotgun (WGS) entry which is preliminary data.</text>
</comment>